<evidence type="ECO:0000313" key="1">
    <source>
        <dbReference type="EMBL" id="QPM89396.1"/>
    </source>
</evidence>
<dbReference type="AlphaFoldDB" id="A0A418SDH9"/>
<dbReference type="Proteomes" id="UP000283786">
    <property type="component" value="Chromosome"/>
</dbReference>
<dbReference type="KEGG" id="palw:PSAL_006120"/>
<protein>
    <submittedName>
        <fullName evidence="1">Uncharacterized protein</fullName>
    </submittedName>
</protein>
<sequence length="79" mass="8924">MSGYQRYAALSYTPAYGCVDMRGEYRTFSAEVSIEQGLAMEADGIPVMWVHSSCPAWAGRFARLWMRAQRLLTWPSRAG</sequence>
<evidence type="ECO:0000313" key="2">
    <source>
        <dbReference type="Proteomes" id="UP000283786"/>
    </source>
</evidence>
<name>A0A418SDH9_9RHOB</name>
<organism evidence="1 2">
    <name type="scientific">Pseudooceanicola algae</name>
    <dbReference type="NCBI Taxonomy" id="1537215"/>
    <lineage>
        <taxon>Bacteria</taxon>
        <taxon>Pseudomonadati</taxon>
        <taxon>Pseudomonadota</taxon>
        <taxon>Alphaproteobacteria</taxon>
        <taxon>Rhodobacterales</taxon>
        <taxon>Paracoccaceae</taxon>
        <taxon>Pseudooceanicola</taxon>
    </lineage>
</organism>
<dbReference type="EMBL" id="CP060436">
    <property type="protein sequence ID" value="QPM89396.1"/>
    <property type="molecule type" value="Genomic_DNA"/>
</dbReference>
<reference evidence="1 2" key="1">
    <citation type="submission" date="2020-08" db="EMBL/GenBank/DDBJ databases">
        <title>Genome sequence of Rhodobacteraceae bacterium Lw-13e.</title>
        <authorList>
            <person name="Poehlein A."/>
            <person name="Wolter L."/>
            <person name="Daniel R."/>
            <person name="Brinkhoff T."/>
        </authorList>
    </citation>
    <scope>NUCLEOTIDE SEQUENCE [LARGE SCALE GENOMIC DNA]</scope>
    <source>
        <strain evidence="1 2">Lw-13e</strain>
    </source>
</reference>
<keyword evidence="2" id="KW-1185">Reference proteome</keyword>
<gene>
    <name evidence="1" type="ORF">PSAL_006120</name>
</gene>
<accession>A0A418SDH9</accession>
<proteinExistence type="predicted"/>